<dbReference type="GO" id="GO:0005524">
    <property type="term" value="F:ATP binding"/>
    <property type="evidence" value="ECO:0007669"/>
    <property type="project" value="UniProtKB-UniRule"/>
</dbReference>
<dbReference type="InterPro" id="IPR011009">
    <property type="entry name" value="Kinase-like_dom_sf"/>
</dbReference>
<dbReference type="PANTHER" id="PTHR11909">
    <property type="entry name" value="CASEIN KINASE-RELATED"/>
    <property type="match status" value="1"/>
</dbReference>
<evidence type="ECO:0000256" key="1">
    <source>
        <dbReference type="ARBA" id="ARBA00012513"/>
    </source>
</evidence>
<dbReference type="EMBL" id="HBIN01007988">
    <property type="protein sequence ID" value="CAE0435618.1"/>
    <property type="molecule type" value="Transcribed_RNA"/>
</dbReference>
<comment type="similarity">
    <text evidence="6">Belongs to the protein kinase superfamily.</text>
</comment>
<proteinExistence type="inferred from homology"/>
<dbReference type="CDD" id="cd14016">
    <property type="entry name" value="STKc_CK1"/>
    <property type="match status" value="1"/>
</dbReference>
<evidence type="ECO:0000256" key="6">
    <source>
        <dbReference type="RuleBase" id="RU000304"/>
    </source>
</evidence>
<evidence type="ECO:0000256" key="4">
    <source>
        <dbReference type="ARBA" id="ARBA00023860"/>
    </source>
</evidence>
<evidence type="ECO:0000256" key="5">
    <source>
        <dbReference type="PROSITE-ProRule" id="PRU10141"/>
    </source>
</evidence>
<dbReference type="PROSITE" id="PS50011">
    <property type="entry name" value="PROTEIN_KINASE_DOM"/>
    <property type="match status" value="1"/>
</dbReference>
<dbReference type="InterPro" id="IPR008271">
    <property type="entry name" value="Ser/Thr_kinase_AS"/>
</dbReference>
<dbReference type="GO" id="GO:0004674">
    <property type="term" value="F:protein serine/threonine kinase activity"/>
    <property type="evidence" value="ECO:0007669"/>
    <property type="project" value="UniProtKB-KW"/>
</dbReference>
<sequence length="305" mass="35419">MQQGTVCGERYQVQKKLGEGSFGQVYLMLDLKTGKNVAAKMEPANVRGPQLPYEKKLYEAFFGEFGFPNLKWFGVSVDQYSRKKFSVLVCDLLGSSLEDLFNKCGRRFTPMTVLLIGEQVIARLQTLHKFHYVHRDIKPDNFLIGRDAASKTIHIIDFGLSKRYRDPKTYRHAEYSEGHDMTGTPRYASINNHLGAEQSRRDDMESVGYMLVYLALGKLPWQGLQADTPKKKHRKIAEVKLQIKVPDLCRGCPWPLRKYLDLTRSMRYEDQPDYQQLIECFSRGIDSGDFGDRRDGFDWERPRRW</sequence>
<dbReference type="InterPro" id="IPR000719">
    <property type="entry name" value="Prot_kinase_dom"/>
</dbReference>
<keyword evidence="6" id="KW-0808">Transferase</keyword>
<dbReference type="InterPro" id="IPR017441">
    <property type="entry name" value="Protein_kinase_ATP_BS"/>
</dbReference>
<evidence type="ECO:0000256" key="3">
    <source>
        <dbReference type="ARBA" id="ARBA00022840"/>
    </source>
</evidence>
<feature type="binding site" evidence="5">
    <location>
        <position position="40"/>
    </location>
    <ligand>
        <name>ATP</name>
        <dbReference type="ChEBI" id="CHEBI:30616"/>
    </ligand>
</feature>
<feature type="domain" description="Protein kinase" evidence="7">
    <location>
        <begin position="11"/>
        <end position="285"/>
    </location>
</feature>
<organism evidence="8">
    <name type="scientific">Aplanochytrium stocchinoi</name>
    <dbReference type="NCBI Taxonomy" id="215587"/>
    <lineage>
        <taxon>Eukaryota</taxon>
        <taxon>Sar</taxon>
        <taxon>Stramenopiles</taxon>
        <taxon>Bigyra</taxon>
        <taxon>Labyrinthulomycetes</taxon>
        <taxon>Thraustochytrida</taxon>
        <taxon>Thraustochytriidae</taxon>
        <taxon>Aplanochytrium</taxon>
    </lineage>
</organism>
<dbReference type="PROSITE" id="PS00108">
    <property type="entry name" value="PROTEIN_KINASE_ST"/>
    <property type="match status" value="1"/>
</dbReference>
<dbReference type="InterPro" id="IPR050235">
    <property type="entry name" value="CK1_Ser-Thr_kinase"/>
</dbReference>
<evidence type="ECO:0000313" key="8">
    <source>
        <dbReference type="EMBL" id="CAE0435618.1"/>
    </source>
</evidence>
<accession>A0A7S3PH47</accession>
<dbReference type="Gene3D" id="1.10.510.10">
    <property type="entry name" value="Transferase(Phosphotransferase) domain 1"/>
    <property type="match status" value="1"/>
</dbReference>
<dbReference type="SUPFAM" id="SSF56112">
    <property type="entry name" value="Protein kinase-like (PK-like)"/>
    <property type="match status" value="1"/>
</dbReference>
<dbReference type="Pfam" id="PF00069">
    <property type="entry name" value="Pkinase"/>
    <property type="match status" value="1"/>
</dbReference>
<evidence type="ECO:0000259" key="7">
    <source>
        <dbReference type="PROSITE" id="PS50011"/>
    </source>
</evidence>
<keyword evidence="6" id="KW-0723">Serine/threonine-protein kinase</keyword>
<keyword evidence="3 5" id="KW-0067">ATP-binding</keyword>
<protein>
    <recommendedName>
        <fullName evidence="4">Casein kinase I</fullName>
        <ecNumber evidence="1">2.7.11.1</ecNumber>
    </recommendedName>
</protein>
<reference evidence="8" key="1">
    <citation type="submission" date="2021-01" db="EMBL/GenBank/DDBJ databases">
        <authorList>
            <person name="Corre E."/>
            <person name="Pelletier E."/>
            <person name="Niang G."/>
            <person name="Scheremetjew M."/>
            <person name="Finn R."/>
            <person name="Kale V."/>
            <person name="Holt S."/>
            <person name="Cochrane G."/>
            <person name="Meng A."/>
            <person name="Brown T."/>
            <person name="Cohen L."/>
        </authorList>
    </citation>
    <scope>NUCLEOTIDE SEQUENCE</scope>
    <source>
        <strain evidence="8">GSBS06</strain>
    </source>
</reference>
<dbReference type="PROSITE" id="PS00107">
    <property type="entry name" value="PROTEIN_KINASE_ATP"/>
    <property type="match status" value="1"/>
</dbReference>
<evidence type="ECO:0000256" key="2">
    <source>
        <dbReference type="ARBA" id="ARBA00022741"/>
    </source>
</evidence>
<keyword evidence="6" id="KW-0418">Kinase</keyword>
<dbReference type="AlphaFoldDB" id="A0A7S3PH47"/>
<gene>
    <name evidence="8" type="ORF">ASTO00021_LOCUS5898</name>
</gene>
<dbReference type="SMART" id="SM00220">
    <property type="entry name" value="S_TKc"/>
    <property type="match status" value="1"/>
</dbReference>
<dbReference type="EC" id="2.7.11.1" evidence="1"/>
<name>A0A7S3PH47_9STRA</name>
<keyword evidence="2 5" id="KW-0547">Nucleotide-binding</keyword>